<dbReference type="RefSeq" id="WP_152422968.1">
    <property type="nucleotide sequence ID" value="NZ_BAABDY010000005.1"/>
</dbReference>
<reference evidence="1" key="1">
    <citation type="journal article" date="2014" name="Int. J. Syst. Evol. Microbiol.">
        <title>Complete genome sequence of Corynebacterium casei LMG S-19264T (=DSM 44701T), isolated from a smear-ripened cheese.</title>
        <authorList>
            <consortium name="US DOE Joint Genome Institute (JGI-PGF)"/>
            <person name="Walter F."/>
            <person name="Albersmeier A."/>
            <person name="Kalinowski J."/>
            <person name="Ruckert C."/>
        </authorList>
    </citation>
    <scope>NUCLEOTIDE SEQUENCE</scope>
    <source>
        <strain evidence="1">JCM 15759</strain>
    </source>
</reference>
<accession>A0A830FXF2</accession>
<gene>
    <name evidence="1" type="ORF">GCM10009006_35750</name>
    <name evidence="2" type="ORF">NC662_19010</name>
</gene>
<dbReference type="Proteomes" id="UP001248536">
    <property type="component" value="Unassembled WGS sequence"/>
</dbReference>
<dbReference type="PROSITE" id="PS51257">
    <property type="entry name" value="PROKAR_LIPOPROTEIN"/>
    <property type="match status" value="1"/>
</dbReference>
<dbReference type="AlphaFoldDB" id="A0A830FXF2"/>
<sequence>MDIGRRNFLAVTGGITTTFVAGCSGLGSSAEDPSFEVRELLQSDAALVSIDNNGNSFSATIQNTGNSGQIAVALFWQMEESAIEPEGVTSGTDGFLRERINKVYFDADERRTVELTAQPPDDAIGYQFLAQAATYGANIQNTGGKGRAAVEFTYNEPMIGIETTEEDTLYIESEATKNIEFDQVIETNSQWNIEVQPVNSE</sequence>
<evidence type="ECO:0000313" key="3">
    <source>
        <dbReference type="Proteomes" id="UP000656367"/>
    </source>
</evidence>
<dbReference type="InterPro" id="IPR006311">
    <property type="entry name" value="TAT_signal"/>
</dbReference>
<name>A0A830FXF2_HALAR</name>
<organism evidence="1 3">
    <name type="scientific">Haloarcula argentinensis</name>
    <dbReference type="NCBI Taxonomy" id="43776"/>
    <lineage>
        <taxon>Archaea</taxon>
        <taxon>Methanobacteriati</taxon>
        <taxon>Methanobacteriota</taxon>
        <taxon>Stenosarchaea group</taxon>
        <taxon>Halobacteria</taxon>
        <taxon>Halobacteriales</taxon>
        <taxon>Haloarculaceae</taxon>
        <taxon>Haloarcula</taxon>
    </lineage>
</organism>
<evidence type="ECO:0000313" key="2">
    <source>
        <dbReference type="EMBL" id="MDS0255797.1"/>
    </source>
</evidence>
<dbReference type="EMBL" id="JAMQCP010000005">
    <property type="protein sequence ID" value="MDS0255797.1"/>
    <property type="molecule type" value="Genomic_DNA"/>
</dbReference>
<proteinExistence type="predicted"/>
<dbReference type="Proteomes" id="UP000656367">
    <property type="component" value="Unassembled WGS sequence"/>
</dbReference>
<protein>
    <submittedName>
        <fullName evidence="1">Uncharacterized protein</fullName>
    </submittedName>
</protein>
<dbReference type="EMBL" id="BMON01000007">
    <property type="protein sequence ID" value="GGM51414.1"/>
    <property type="molecule type" value="Genomic_DNA"/>
</dbReference>
<comment type="caution">
    <text evidence="1">The sequence shown here is derived from an EMBL/GenBank/DDBJ whole genome shotgun (WGS) entry which is preliminary data.</text>
</comment>
<dbReference type="PROSITE" id="PS51318">
    <property type="entry name" value="TAT"/>
    <property type="match status" value="1"/>
</dbReference>
<reference evidence="1" key="2">
    <citation type="submission" date="2020-09" db="EMBL/GenBank/DDBJ databases">
        <authorList>
            <person name="Sun Q."/>
            <person name="Ohkuma M."/>
        </authorList>
    </citation>
    <scope>NUCLEOTIDE SEQUENCE</scope>
    <source>
        <strain evidence="1">JCM 15759</strain>
    </source>
</reference>
<evidence type="ECO:0000313" key="1">
    <source>
        <dbReference type="EMBL" id="GGM51414.1"/>
    </source>
</evidence>
<reference evidence="2 4" key="3">
    <citation type="submission" date="2022-06" db="EMBL/GenBank/DDBJ databases">
        <title>Haloarcula sp. a new haloarchaeum isolate from saline soil.</title>
        <authorList>
            <person name="Strakova D."/>
            <person name="Galisteo C."/>
            <person name="Sanchez-Porro C."/>
            <person name="Ventosa A."/>
        </authorList>
    </citation>
    <scope>NUCLEOTIDE SEQUENCE [LARGE SCALE GENOMIC DNA]</scope>
    <source>
        <strain evidence="2 4">JCM 15760</strain>
    </source>
</reference>
<keyword evidence="4" id="KW-1185">Reference proteome</keyword>
<evidence type="ECO:0000313" key="4">
    <source>
        <dbReference type="Proteomes" id="UP001248536"/>
    </source>
</evidence>